<accession>A0A0B7HD02</accession>
<sequence length="274" mass="31820">MKRITILFFLIFIGETLAQENLKIGQINDPDGYTNIRKEANVKAQIVGKILKEEYFFYEEYNLTWYKVTKQNGVEGFVHKSRVLRAKEEELISLKISFEDNSVEDINETIRDTIIPINSLQSDLSFFIIGFNYSKIKQAERKCNSISFKDDSTYINFSIKSVDMKNYSTKKDSYGSVSIITKRGEEVYGFYGKTYPKKEINEINISINGEKAYNLPKSVYKYLFEPILESVKVYKKGLNQVIIYMSGADGSEGYEVIFIVNENELVKKYVYQNF</sequence>
<organism evidence="2 3">
    <name type="scientific">Capnocytophaga cynodegmi</name>
    <dbReference type="NCBI Taxonomy" id="28189"/>
    <lineage>
        <taxon>Bacteria</taxon>
        <taxon>Pseudomonadati</taxon>
        <taxon>Bacteroidota</taxon>
        <taxon>Flavobacteriia</taxon>
        <taxon>Flavobacteriales</taxon>
        <taxon>Flavobacteriaceae</taxon>
        <taxon>Capnocytophaga</taxon>
    </lineage>
</organism>
<name>A0A0B7HD02_9FLAO</name>
<evidence type="ECO:0000259" key="1">
    <source>
        <dbReference type="SMART" id="SM00287"/>
    </source>
</evidence>
<dbReference type="Proteomes" id="UP000038055">
    <property type="component" value="Unassembled WGS sequence"/>
</dbReference>
<dbReference type="InterPro" id="IPR003646">
    <property type="entry name" value="SH3-like_bac-type"/>
</dbReference>
<dbReference type="Gene3D" id="2.30.30.40">
    <property type="entry name" value="SH3 Domains"/>
    <property type="match status" value="1"/>
</dbReference>
<dbReference type="EMBL" id="CDOD01000022">
    <property type="protein sequence ID" value="CEN35757.1"/>
    <property type="molecule type" value="Genomic_DNA"/>
</dbReference>
<protein>
    <recommendedName>
        <fullName evidence="1">SH3b domain-containing protein</fullName>
    </recommendedName>
</protein>
<dbReference type="SMART" id="SM00287">
    <property type="entry name" value="SH3b"/>
    <property type="match status" value="1"/>
</dbReference>
<keyword evidence="3" id="KW-1185">Reference proteome</keyword>
<proteinExistence type="predicted"/>
<feature type="domain" description="SH3b" evidence="1">
    <location>
        <begin position="22"/>
        <end position="87"/>
    </location>
</feature>
<dbReference type="RefSeq" id="WP_041992215.1">
    <property type="nucleotide sequence ID" value="NZ_CDOD01000022.1"/>
</dbReference>
<reference evidence="3" key="1">
    <citation type="submission" date="2015-01" db="EMBL/GenBank/DDBJ databases">
        <authorList>
            <person name="MANFREDI Pablo"/>
        </authorList>
    </citation>
    <scope>NUCLEOTIDE SEQUENCE [LARGE SCALE GENOMIC DNA]</scope>
    <source>
        <strain evidence="3">Ccyn2B</strain>
    </source>
</reference>
<dbReference type="Pfam" id="PF08239">
    <property type="entry name" value="SH3_3"/>
    <property type="match status" value="1"/>
</dbReference>
<dbReference type="AlphaFoldDB" id="A0A0B7HD02"/>
<gene>
    <name evidence="2" type="ORF">CCYN2B_290007</name>
</gene>
<evidence type="ECO:0000313" key="2">
    <source>
        <dbReference type="EMBL" id="CEN35757.1"/>
    </source>
</evidence>
<evidence type="ECO:0000313" key="3">
    <source>
        <dbReference type="Proteomes" id="UP000038055"/>
    </source>
</evidence>